<protein>
    <recommendedName>
        <fullName evidence="5">BZIP transcription factor</fullName>
    </recommendedName>
</protein>
<evidence type="ECO:0000256" key="1">
    <source>
        <dbReference type="SAM" id="Coils"/>
    </source>
</evidence>
<comment type="caution">
    <text evidence="3">The sequence shown here is derived from an EMBL/GenBank/DDBJ whole genome shotgun (WGS) entry which is preliminary data.</text>
</comment>
<evidence type="ECO:0000313" key="3">
    <source>
        <dbReference type="EMBL" id="GGB06436.1"/>
    </source>
</evidence>
<dbReference type="RefSeq" id="WP_188933459.1">
    <property type="nucleotide sequence ID" value="NZ_BMJC01000003.1"/>
</dbReference>
<accession>A0A8J2UEQ4</accession>
<dbReference type="Proteomes" id="UP000607559">
    <property type="component" value="Unassembled WGS sequence"/>
</dbReference>
<name>A0A8J2UEQ4_9BACT</name>
<keyword evidence="2" id="KW-0732">Signal</keyword>
<evidence type="ECO:0000313" key="4">
    <source>
        <dbReference type="Proteomes" id="UP000607559"/>
    </source>
</evidence>
<keyword evidence="4" id="KW-1185">Reference proteome</keyword>
<evidence type="ECO:0008006" key="5">
    <source>
        <dbReference type="Google" id="ProtNLM"/>
    </source>
</evidence>
<reference evidence="3" key="2">
    <citation type="submission" date="2020-09" db="EMBL/GenBank/DDBJ databases">
        <authorList>
            <person name="Sun Q."/>
            <person name="Zhou Y."/>
        </authorList>
    </citation>
    <scope>NUCLEOTIDE SEQUENCE</scope>
    <source>
        <strain evidence="3">CGMCC 1.15448</strain>
    </source>
</reference>
<sequence length="262" mass="28305">MKKALLFTGLLFAFYSGFAQGQWPFVSGNSGAIYYNGGNVGINLMNPGCPLDVYGMIHNNFMVVDALAAGNIGAWVRGGASGVNGNVVVQASGGNAFWITADPYNLKIGAYGGTEPSVGMINCTFGNTVGINTTNTQGYTFAVAGTALFTQVTVKATSSNNPTFTPWADYVFKKEYRLPSLESIEKYIRENNHLPGIPTSAEVEKNGIDLASTETKLLEKIEQLTLYTIDLQKQVDSLKAENQKFANLQQQVDQLKKSLSEK</sequence>
<feature type="chain" id="PRO_5035326173" description="BZIP transcription factor" evidence="2">
    <location>
        <begin position="22"/>
        <end position="262"/>
    </location>
</feature>
<gene>
    <name evidence="3" type="ORF">GCM10011511_32330</name>
</gene>
<proteinExistence type="predicted"/>
<feature type="coiled-coil region" evidence="1">
    <location>
        <begin position="231"/>
        <end position="258"/>
    </location>
</feature>
<reference evidence="3" key="1">
    <citation type="journal article" date="2014" name="Int. J. Syst. Evol. Microbiol.">
        <title>Complete genome sequence of Corynebacterium casei LMG S-19264T (=DSM 44701T), isolated from a smear-ripened cheese.</title>
        <authorList>
            <consortium name="US DOE Joint Genome Institute (JGI-PGF)"/>
            <person name="Walter F."/>
            <person name="Albersmeier A."/>
            <person name="Kalinowski J."/>
            <person name="Ruckert C."/>
        </authorList>
    </citation>
    <scope>NUCLEOTIDE SEQUENCE</scope>
    <source>
        <strain evidence="3">CGMCC 1.15448</strain>
    </source>
</reference>
<organism evidence="3 4">
    <name type="scientific">Puia dinghuensis</name>
    <dbReference type="NCBI Taxonomy" id="1792502"/>
    <lineage>
        <taxon>Bacteria</taxon>
        <taxon>Pseudomonadati</taxon>
        <taxon>Bacteroidota</taxon>
        <taxon>Chitinophagia</taxon>
        <taxon>Chitinophagales</taxon>
        <taxon>Chitinophagaceae</taxon>
        <taxon>Puia</taxon>
    </lineage>
</organism>
<dbReference type="EMBL" id="BMJC01000003">
    <property type="protein sequence ID" value="GGB06436.1"/>
    <property type="molecule type" value="Genomic_DNA"/>
</dbReference>
<evidence type="ECO:0000256" key="2">
    <source>
        <dbReference type="SAM" id="SignalP"/>
    </source>
</evidence>
<dbReference type="AlphaFoldDB" id="A0A8J2UEQ4"/>
<keyword evidence="1" id="KW-0175">Coiled coil</keyword>
<feature type="signal peptide" evidence="2">
    <location>
        <begin position="1"/>
        <end position="21"/>
    </location>
</feature>